<dbReference type="CDD" id="cd01741">
    <property type="entry name" value="GATase1_1"/>
    <property type="match status" value="1"/>
</dbReference>
<protein>
    <submittedName>
        <fullName evidence="2">GMP synthase</fullName>
    </submittedName>
</protein>
<dbReference type="PANTHER" id="PTHR42695:SF5">
    <property type="entry name" value="GLUTAMINE AMIDOTRANSFERASE YLR126C-RELATED"/>
    <property type="match status" value="1"/>
</dbReference>
<dbReference type="SUPFAM" id="SSF52317">
    <property type="entry name" value="Class I glutamine amidotransferase-like"/>
    <property type="match status" value="1"/>
</dbReference>
<evidence type="ECO:0000259" key="1">
    <source>
        <dbReference type="Pfam" id="PF00117"/>
    </source>
</evidence>
<organism evidence="2 3">
    <name type="scientific">OM182 bacterium MED-G28</name>
    <dbReference type="NCBI Taxonomy" id="1986256"/>
    <lineage>
        <taxon>Bacteria</taxon>
        <taxon>Pseudomonadati</taxon>
        <taxon>Pseudomonadota</taxon>
        <taxon>Gammaproteobacteria</taxon>
        <taxon>OMG group</taxon>
        <taxon>OM182 clade</taxon>
    </lineage>
</organism>
<feature type="domain" description="Glutamine amidotransferase" evidence="1">
    <location>
        <begin position="17"/>
        <end position="192"/>
    </location>
</feature>
<dbReference type="AlphaFoldDB" id="A0A2A5W9W0"/>
<dbReference type="Proteomes" id="UP000219329">
    <property type="component" value="Unassembled WGS sequence"/>
</dbReference>
<dbReference type="GO" id="GO:0005829">
    <property type="term" value="C:cytosol"/>
    <property type="evidence" value="ECO:0007669"/>
    <property type="project" value="TreeGrafter"/>
</dbReference>
<proteinExistence type="predicted"/>
<comment type="caution">
    <text evidence="2">The sequence shown here is derived from an EMBL/GenBank/DDBJ whole genome shotgun (WGS) entry which is preliminary data.</text>
</comment>
<reference evidence="2 3" key="1">
    <citation type="submission" date="2017-08" db="EMBL/GenBank/DDBJ databases">
        <title>Fine stratification of microbial communities through a metagenomic profile of the photic zone.</title>
        <authorList>
            <person name="Haro-Moreno J.M."/>
            <person name="Lopez-Perez M."/>
            <person name="De La Torre J."/>
            <person name="Picazo A."/>
            <person name="Camacho A."/>
            <person name="Rodriguez-Valera F."/>
        </authorList>
    </citation>
    <scope>NUCLEOTIDE SEQUENCE [LARGE SCALE GENOMIC DNA]</scope>
    <source>
        <strain evidence="2">MED-G28</strain>
    </source>
</reference>
<dbReference type="PRINTS" id="PR00096">
    <property type="entry name" value="GATASE"/>
</dbReference>
<dbReference type="InterPro" id="IPR044992">
    <property type="entry name" value="ChyE-like"/>
</dbReference>
<dbReference type="InterPro" id="IPR017926">
    <property type="entry name" value="GATASE"/>
</dbReference>
<name>A0A2A5W9W0_9GAMM</name>
<dbReference type="EMBL" id="NTJZ01000010">
    <property type="protein sequence ID" value="PDH33202.1"/>
    <property type="molecule type" value="Genomic_DNA"/>
</dbReference>
<dbReference type="Pfam" id="PF00117">
    <property type="entry name" value="GATase"/>
    <property type="match status" value="1"/>
</dbReference>
<dbReference type="Gene3D" id="3.40.50.880">
    <property type="match status" value="1"/>
</dbReference>
<sequence>MNKRILILKTGNTVNSLLDRGEDFEDWFIKESGRMPAEFIVRSLHEGELLDELNTLAGIIITGSPAYVTDEASWNFVGADYLRMAHELEIPILGVCYGHQLIAWAFQGEVDFHAKGREIGSVPIQLTAAAKEDFLFRELPDDFFVQVSHQQSVKGLPVNAVRLASNVFEPNQAYRLGKCTWGIQFHPEFSAEIIKEYIRERREEIASEGLDAEILLNLVQATPHSVSLLQRFCHLSLS</sequence>
<dbReference type="NCBIfam" id="NF006562">
    <property type="entry name" value="PRK09065.1"/>
    <property type="match status" value="1"/>
</dbReference>
<evidence type="ECO:0000313" key="2">
    <source>
        <dbReference type="EMBL" id="PDH33202.1"/>
    </source>
</evidence>
<dbReference type="PROSITE" id="PS51273">
    <property type="entry name" value="GATASE_TYPE_1"/>
    <property type="match status" value="1"/>
</dbReference>
<dbReference type="PANTHER" id="PTHR42695">
    <property type="entry name" value="GLUTAMINE AMIDOTRANSFERASE YLR126C-RELATED"/>
    <property type="match status" value="1"/>
</dbReference>
<gene>
    <name evidence="2" type="ORF">CNF02_09640</name>
</gene>
<dbReference type="InterPro" id="IPR029062">
    <property type="entry name" value="Class_I_gatase-like"/>
</dbReference>
<evidence type="ECO:0000313" key="3">
    <source>
        <dbReference type="Proteomes" id="UP000219329"/>
    </source>
</evidence>
<accession>A0A2A5W9W0</accession>